<dbReference type="EMBL" id="BARW01015938">
    <property type="protein sequence ID" value="GAJ00550.1"/>
    <property type="molecule type" value="Genomic_DNA"/>
</dbReference>
<dbReference type="AlphaFoldDB" id="X1V6T7"/>
<dbReference type="InterPro" id="IPR000601">
    <property type="entry name" value="PKD_dom"/>
</dbReference>
<feature type="non-terminal residue" evidence="2">
    <location>
        <position position="286"/>
    </location>
</feature>
<dbReference type="InterPro" id="IPR035986">
    <property type="entry name" value="PKD_dom_sf"/>
</dbReference>
<sequence>AGVGADTLTVTVNNVAPTVDAGIDQTADEGEQLNFVGSFTDPGIEDIHTYLWDFGDGSTSTELSTTHTFADNGVYTVTLTVTDKDGGVGTDTLTVTIIRTGGQAPEIIEISVTDDINENDIAILSGLFIDPDMLDSYTLVIDWGDGSSDTFVLDVGDRSFSAEHQYLDDEPSGTQQDDYTIEIVLTDIEGGQDTASTAITVNNVAPEIITFSTGSGGCEGTTSEHDVSIVAEFIDIGRLDSHTAVIEWGDGTSTTGQITEADGTGSVTASHIYTSGGIYNITLTVT</sequence>
<protein>
    <recommendedName>
        <fullName evidence="1">PKD domain-containing protein</fullName>
    </recommendedName>
</protein>
<dbReference type="InterPro" id="IPR013783">
    <property type="entry name" value="Ig-like_fold"/>
</dbReference>
<evidence type="ECO:0000313" key="2">
    <source>
        <dbReference type="EMBL" id="GAJ00550.1"/>
    </source>
</evidence>
<dbReference type="CDD" id="cd00146">
    <property type="entry name" value="PKD"/>
    <property type="match status" value="1"/>
</dbReference>
<dbReference type="SUPFAM" id="SSF49299">
    <property type="entry name" value="PKD domain"/>
    <property type="match status" value="2"/>
</dbReference>
<dbReference type="PROSITE" id="PS50093">
    <property type="entry name" value="PKD"/>
    <property type="match status" value="2"/>
</dbReference>
<gene>
    <name evidence="2" type="ORF">S12H4_27864</name>
</gene>
<dbReference type="InterPro" id="IPR022409">
    <property type="entry name" value="PKD/Chitinase_dom"/>
</dbReference>
<dbReference type="Pfam" id="PF18911">
    <property type="entry name" value="PKD_4"/>
    <property type="match status" value="1"/>
</dbReference>
<feature type="non-terminal residue" evidence="2">
    <location>
        <position position="1"/>
    </location>
</feature>
<name>X1V6T7_9ZZZZ</name>
<comment type="caution">
    <text evidence="2">The sequence shown here is derived from an EMBL/GenBank/DDBJ whole genome shotgun (WGS) entry which is preliminary data.</text>
</comment>
<proteinExistence type="predicted"/>
<dbReference type="SMART" id="SM00089">
    <property type="entry name" value="PKD"/>
    <property type="match status" value="1"/>
</dbReference>
<feature type="domain" description="PKD" evidence="1">
    <location>
        <begin position="247"/>
        <end position="286"/>
    </location>
</feature>
<dbReference type="Gene3D" id="2.60.40.10">
    <property type="entry name" value="Immunoglobulins"/>
    <property type="match status" value="2"/>
</dbReference>
<reference evidence="2" key="1">
    <citation type="journal article" date="2014" name="Front. Microbiol.">
        <title>High frequency of phylogenetically diverse reductive dehalogenase-homologous genes in deep subseafloor sedimentary metagenomes.</title>
        <authorList>
            <person name="Kawai M."/>
            <person name="Futagami T."/>
            <person name="Toyoda A."/>
            <person name="Takaki Y."/>
            <person name="Nishi S."/>
            <person name="Hori S."/>
            <person name="Arai W."/>
            <person name="Tsubouchi T."/>
            <person name="Morono Y."/>
            <person name="Uchiyama I."/>
            <person name="Ito T."/>
            <person name="Fujiyama A."/>
            <person name="Inagaki F."/>
            <person name="Takami H."/>
        </authorList>
    </citation>
    <scope>NUCLEOTIDE SEQUENCE</scope>
    <source>
        <strain evidence="2">Expedition CK06-06</strain>
    </source>
</reference>
<evidence type="ECO:0000259" key="1">
    <source>
        <dbReference type="PROSITE" id="PS50093"/>
    </source>
</evidence>
<feature type="domain" description="PKD" evidence="1">
    <location>
        <begin position="38"/>
        <end position="104"/>
    </location>
</feature>
<accession>X1V6T7</accession>
<organism evidence="2">
    <name type="scientific">marine sediment metagenome</name>
    <dbReference type="NCBI Taxonomy" id="412755"/>
    <lineage>
        <taxon>unclassified sequences</taxon>
        <taxon>metagenomes</taxon>
        <taxon>ecological metagenomes</taxon>
    </lineage>
</organism>